<accession>A0A1C4G333</accession>
<protein>
    <submittedName>
        <fullName evidence="1">Uncharacterized protein</fullName>
    </submittedName>
</protein>
<proteinExistence type="predicted"/>
<organism evidence="1 2">
    <name type="scientific">Kosakonia oryziphila</name>
    <dbReference type="NCBI Taxonomy" id="1005667"/>
    <lineage>
        <taxon>Bacteria</taxon>
        <taxon>Pseudomonadati</taxon>
        <taxon>Pseudomonadota</taxon>
        <taxon>Gammaproteobacteria</taxon>
        <taxon>Enterobacterales</taxon>
        <taxon>Enterobacteriaceae</taxon>
        <taxon>Kosakonia</taxon>
    </lineage>
</organism>
<name>A0A1C4G333_9ENTR</name>
<dbReference type="OrthoDB" id="6629614at2"/>
<keyword evidence="2" id="KW-1185">Reference proteome</keyword>
<dbReference type="RefSeq" id="WP_090137639.1">
    <property type="nucleotide sequence ID" value="NZ_FMBC01000049.1"/>
</dbReference>
<evidence type="ECO:0000313" key="2">
    <source>
        <dbReference type="Proteomes" id="UP000198515"/>
    </source>
</evidence>
<dbReference type="Proteomes" id="UP000198515">
    <property type="component" value="Unassembled WGS sequence"/>
</dbReference>
<reference evidence="2" key="1">
    <citation type="submission" date="2016-08" db="EMBL/GenBank/DDBJ databases">
        <authorList>
            <person name="Varghese N."/>
            <person name="Submissions Spin"/>
        </authorList>
    </citation>
    <scope>NUCLEOTIDE SEQUENCE [LARGE SCALE GENOMIC DNA]</scope>
    <source>
        <strain evidence="2">REICA_142</strain>
    </source>
</reference>
<dbReference type="AlphaFoldDB" id="A0A1C4G333"/>
<dbReference type="EMBL" id="FMBC01000049">
    <property type="protein sequence ID" value="SCC62171.1"/>
    <property type="molecule type" value="Genomic_DNA"/>
</dbReference>
<sequence length="73" mass="8718">MAELRRQDIQQVNITAEQLAGLAQTLFEYHEKLDHFQLRTLCSLVYDMSSRIHDWTEREEEIVLKLEDKNRNG</sequence>
<gene>
    <name evidence="1" type="ORF">GA0061070_104920</name>
</gene>
<evidence type="ECO:0000313" key="1">
    <source>
        <dbReference type="EMBL" id="SCC62171.1"/>
    </source>
</evidence>